<evidence type="ECO:0000313" key="1">
    <source>
        <dbReference type="EMBL" id="THT97705.1"/>
    </source>
</evidence>
<comment type="caution">
    <text evidence="1">The sequence shown here is derived from an EMBL/GenBank/DDBJ whole genome shotgun (WGS) entry which is preliminary data.</text>
</comment>
<dbReference type="RefSeq" id="WP_136574687.1">
    <property type="nucleotide sequence ID" value="NZ_STFG01000026.1"/>
</dbReference>
<accession>A0A4V4GQC2</accession>
<keyword evidence="2" id="KW-1185">Reference proteome</keyword>
<dbReference type="AlphaFoldDB" id="A0A4V4GQC2"/>
<protein>
    <submittedName>
        <fullName evidence="1">Uncharacterized protein</fullName>
    </submittedName>
</protein>
<name>A0A4V4GQC2_9BURK</name>
<sequence>MGEKNEGNGGAPADAQNGALSFACGRIERMIYPVHHRLGKHDRELARWRLSLRGEPHAFSSSVWNLAVAHHAMHEYLCEYAAGRDAELDLLMPLIKRKAAQASLLADKLLLCAQLFPVHQFELPMDQSFRFSGSLSLFQRLLLLRWRVQAVAPHDKTLHTQLVAAFKQKLEDASLLDELRRQDKLFYDKHHEVDTRLQKYLAHFERHEHPLQLMRFHLLGGMQWNENFHNILKHSDRFDAFYKLFKFSLGPTLLGHFAVIGVSRDMHLFWDVCFIVDARNKLSIGEVKLLAEKAWSQVAATEYKDYLHGSIRLHDAGLRDHLRNDDTWDKFWRGFRCQCIAPMRFMRLKVPKDFRVIKRGRVRVKN</sequence>
<dbReference type="EMBL" id="STFG01000026">
    <property type="protein sequence ID" value="THT97705.1"/>
    <property type="molecule type" value="Genomic_DNA"/>
</dbReference>
<reference evidence="1 2" key="1">
    <citation type="journal article" date="2015" name="Antonie Van Leeuwenhoek">
        <title>Lampropedia puyangensis sp. nov., isolated from symptomatic bark of Populus ? euramericana canker and emended description of Lampropedia hyalina (Ehrenberg 1832) Lee et al. 2004.</title>
        <authorList>
            <person name="Li Y."/>
            <person name="Wang T."/>
            <person name="Piao C.G."/>
            <person name="Wang L.F."/>
            <person name="Tian G.Z."/>
            <person name="Zhu T.H."/>
            <person name="Guo M.W."/>
        </authorList>
    </citation>
    <scope>NUCLEOTIDE SEQUENCE [LARGE SCALE GENOMIC DNA]</scope>
    <source>
        <strain evidence="1 2">2-bin</strain>
    </source>
</reference>
<dbReference type="Proteomes" id="UP000308917">
    <property type="component" value="Unassembled WGS sequence"/>
</dbReference>
<organism evidence="1 2">
    <name type="scientific">Lampropedia puyangensis</name>
    <dbReference type="NCBI Taxonomy" id="1330072"/>
    <lineage>
        <taxon>Bacteria</taxon>
        <taxon>Pseudomonadati</taxon>
        <taxon>Pseudomonadota</taxon>
        <taxon>Betaproteobacteria</taxon>
        <taxon>Burkholderiales</taxon>
        <taxon>Comamonadaceae</taxon>
        <taxon>Lampropedia</taxon>
    </lineage>
</organism>
<gene>
    <name evidence="1" type="ORF">E9531_15520</name>
</gene>
<proteinExistence type="predicted"/>
<evidence type="ECO:0000313" key="2">
    <source>
        <dbReference type="Proteomes" id="UP000308917"/>
    </source>
</evidence>